<evidence type="ECO:0000259" key="4">
    <source>
        <dbReference type="PROSITE" id="PS50045"/>
    </source>
</evidence>
<evidence type="ECO:0000256" key="2">
    <source>
        <dbReference type="ARBA" id="ARBA00022840"/>
    </source>
</evidence>
<dbReference type="AlphaFoldDB" id="A0A6B3NS35"/>
<name>A0A6B3NS35_9PSED</name>
<dbReference type="SMART" id="SM00382">
    <property type="entry name" value="AAA"/>
    <property type="match status" value="1"/>
</dbReference>
<evidence type="ECO:0000256" key="1">
    <source>
        <dbReference type="ARBA" id="ARBA00022741"/>
    </source>
</evidence>
<evidence type="ECO:0000313" key="5">
    <source>
        <dbReference type="EMBL" id="NER60162.1"/>
    </source>
</evidence>
<feature type="domain" description="Sigma-54 factor interaction" evidence="4">
    <location>
        <begin position="203"/>
        <end position="356"/>
    </location>
</feature>
<keyword evidence="2" id="KW-0067">ATP-binding</keyword>
<dbReference type="Gene3D" id="3.30.450.40">
    <property type="match status" value="1"/>
</dbReference>
<dbReference type="CDD" id="cd00009">
    <property type="entry name" value="AAA"/>
    <property type="match status" value="1"/>
</dbReference>
<dbReference type="Gene3D" id="3.40.50.300">
    <property type="entry name" value="P-loop containing nucleotide triphosphate hydrolases"/>
    <property type="match status" value="1"/>
</dbReference>
<protein>
    <submittedName>
        <fullName evidence="6">Sigma-54 factor interaction domain-containing protein</fullName>
    </submittedName>
</protein>
<gene>
    <name evidence="5" type="ORF">G3435_09540</name>
    <name evidence="6" type="ORF">G3436_08190</name>
</gene>
<dbReference type="SUPFAM" id="SSF55781">
    <property type="entry name" value="GAF domain-like"/>
    <property type="match status" value="1"/>
</dbReference>
<dbReference type="RefSeq" id="WP_163943414.1">
    <property type="nucleotide sequence ID" value="NZ_JAAHBU010000097.1"/>
</dbReference>
<proteinExistence type="predicted"/>
<sequence>MKCGVVRGFFMDAAGLAGIVQALANAGHATELAVRLLQGVRLYSEIETALCYLCDALGEQLHAVASEGLALEAVPPVSRPTLDNPLWYCIHTREICFVEQACGLLGLGADFDALRALLGERSALLAWPVLDDHGQPRGVLLFSGEASALRAWRNDRAWAAVMAVYQCLIGTLAGRQAGHGRVAPGPSVQAQRLEAQTLIRREFVGDSPIARQLRDELVLLAESKLAVLITGETGTGKDHAAWLIHQASSRSGRAFVPVNCAAIPKDLIEAELFGCTRGAYTGATEARKGLVAAADGGTLFLDEIGDMPLALQGTLLRLLNEKKYRPVGAVEERTSDFRLLCATHQRCPSGCARAAFDKTCTSVSAS</sequence>
<dbReference type="Pfam" id="PF00158">
    <property type="entry name" value="Sigma54_activat"/>
    <property type="match status" value="1"/>
</dbReference>
<dbReference type="FunFam" id="3.40.50.300:FF:000006">
    <property type="entry name" value="DNA-binding transcriptional regulator NtrC"/>
    <property type="match status" value="1"/>
</dbReference>
<keyword evidence="8" id="KW-1185">Reference proteome</keyword>
<dbReference type="InterPro" id="IPR027417">
    <property type="entry name" value="P-loop_NTPase"/>
</dbReference>
<dbReference type="GO" id="GO:0006355">
    <property type="term" value="P:regulation of DNA-templated transcription"/>
    <property type="evidence" value="ECO:0007669"/>
    <property type="project" value="InterPro"/>
</dbReference>
<evidence type="ECO:0000313" key="8">
    <source>
        <dbReference type="Proteomes" id="UP000482634"/>
    </source>
</evidence>
<keyword evidence="1" id="KW-0547">Nucleotide-binding</keyword>
<dbReference type="GO" id="GO:0005524">
    <property type="term" value="F:ATP binding"/>
    <property type="evidence" value="ECO:0007669"/>
    <property type="project" value="UniProtKB-KW"/>
</dbReference>
<dbReference type="SUPFAM" id="SSF52540">
    <property type="entry name" value="P-loop containing nucleoside triphosphate hydrolases"/>
    <property type="match status" value="1"/>
</dbReference>
<organism evidence="6 8">
    <name type="scientific">Pseudomonas brassicae</name>
    <dbReference type="NCBI Taxonomy" id="2708063"/>
    <lineage>
        <taxon>Bacteria</taxon>
        <taxon>Pseudomonadati</taxon>
        <taxon>Pseudomonadota</taxon>
        <taxon>Gammaproteobacteria</taxon>
        <taxon>Pseudomonadales</taxon>
        <taxon>Pseudomonadaceae</taxon>
        <taxon>Pseudomonas</taxon>
    </lineage>
</organism>
<keyword evidence="3" id="KW-0238">DNA-binding</keyword>
<dbReference type="PANTHER" id="PTHR32071:SF117">
    <property type="entry name" value="PTS-DEPENDENT DIHYDROXYACETONE KINASE OPERON REGULATORY PROTEIN-RELATED"/>
    <property type="match status" value="1"/>
</dbReference>
<dbReference type="PANTHER" id="PTHR32071">
    <property type="entry name" value="TRANSCRIPTIONAL REGULATORY PROTEIN"/>
    <property type="match status" value="1"/>
</dbReference>
<accession>A0A6B3NS35</accession>
<dbReference type="Proteomes" id="UP000482634">
    <property type="component" value="Unassembled WGS sequence"/>
</dbReference>
<dbReference type="InterPro" id="IPR025943">
    <property type="entry name" value="Sigma_54_int_dom_ATP-bd_2"/>
</dbReference>
<dbReference type="Proteomes" id="UP000480410">
    <property type="component" value="Unassembled WGS sequence"/>
</dbReference>
<comment type="caution">
    <text evidence="6">The sequence shown here is derived from an EMBL/GenBank/DDBJ whole genome shotgun (WGS) entry which is preliminary data.</text>
</comment>
<dbReference type="EMBL" id="JAAHBV010000190">
    <property type="protein sequence ID" value="NER60162.1"/>
    <property type="molecule type" value="Genomic_DNA"/>
</dbReference>
<dbReference type="InterPro" id="IPR003593">
    <property type="entry name" value="AAA+_ATPase"/>
</dbReference>
<evidence type="ECO:0000256" key="3">
    <source>
        <dbReference type="ARBA" id="ARBA00023125"/>
    </source>
</evidence>
<dbReference type="PROSITE" id="PS00676">
    <property type="entry name" value="SIGMA54_INTERACT_2"/>
    <property type="match status" value="1"/>
</dbReference>
<dbReference type="PROSITE" id="PS50045">
    <property type="entry name" value="SIGMA54_INTERACT_4"/>
    <property type="match status" value="1"/>
</dbReference>
<dbReference type="InterPro" id="IPR002078">
    <property type="entry name" value="Sigma_54_int"/>
</dbReference>
<dbReference type="GO" id="GO:0003677">
    <property type="term" value="F:DNA binding"/>
    <property type="evidence" value="ECO:0007669"/>
    <property type="project" value="UniProtKB-KW"/>
</dbReference>
<evidence type="ECO:0000313" key="7">
    <source>
        <dbReference type="Proteomes" id="UP000480410"/>
    </source>
</evidence>
<dbReference type="EMBL" id="JAAHBU010000097">
    <property type="protein sequence ID" value="NER63881.1"/>
    <property type="molecule type" value="Genomic_DNA"/>
</dbReference>
<evidence type="ECO:0000313" key="6">
    <source>
        <dbReference type="EMBL" id="NER63881.1"/>
    </source>
</evidence>
<dbReference type="InterPro" id="IPR029016">
    <property type="entry name" value="GAF-like_dom_sf"/>
</dbReference>
<reference evidence="7 8" key="1">
    <citation type="submission" date="2020-02" db="EMBL/GenBank/DDBJ databases">
        <title>Broccoli isolated Pseudomonas sp.</title>
        <authorList>
            <person name="Fujikawa T."/>
            <person name="Sawada H."/>
        </authorList>
    </citation>
    <scope>NUCLEOTIDE SEQUENCE [LARGE SCALE GENOMIC DNA]</scope>
    <source>
        <strain evidence="6 8">MAFF212427</strain>
        <strain evidence="5 7">MAFF212428</strain>
    </source>
</reference>
<accession>A0A6M0CS11</accession>